<organism evidence="2 3">
    <name type="scientific">Brachionus plicatilis</name>
    <name type="common">Marine rotifer</name>
    <name type="synonym">Brachionus muelleri</name>
    <dbReference type="NCBI Taxonomy" id="10195"/>
    <lineage>
        <taxon>Eukaryota</taxon>
        <taxon>Metazoa</taxon>
        <taxon>Spiralia</taxon>
        <taxon>Gnathifera</taxon>
        <taxon>Rotifera</taxon>
        <taxon>Eurotatoria</taxon>
        <taxon>Monogononta</taxon>
        <taxon>Pseudotrocha</taxon>
        <taxon>Ploima</taxon>
        <taxon>Brachionidae</taxon>
        <taxon>Brachionus</taxon>
    </lineage>
</organism>
<keyword evidence="1" id="KW-1133">Transmembrane helix</keyword>
<proteinExistence type="predicted"/>
<evidence type="ECO:0000313" key="3">
    <source>
        <dbReference type="Proteomes" id="UP000276133"/>
    </source>
</evidence>
<keyword evidence="1" id="KW-0472">Membrane</keyword>
<evidence type="ECO:0000256" key="1">
    <source>
        <dbReference type="SAM" id="Phobius"/>
    </source>
</evidence>
<evidence type="ECO:0000313" key="2">
    <source>
        <dbReference type="EMBL" id="RNA21711.1"/>
    </source>
</evidence>
<accession>A0A3M7RE13</accession>
<gene>
    <name evidence="2" type="ORF">BpHYR1_004786</name>
</gene>
<comment type="caution">
    <text evidence="2">The sequence shown here is derived from an EMBL/GenBank/DDBJ whole genome shotgun (WGS) entry which is preliminary data.</text>
</comment>
<sequence length="177" mass="20447">MEGVNVCACTSHMTLGINARVPQHGITFNCALTYALGFIEGDFGSEISSEDAQGKIQLIQFMILTSLILKIKMKMSYRKIYKINKELSECPEFDNFFERKGSSRSEELSDVLSFRSLISSLTIFHIFTSYFIYLFICTEKKSGFYYFRFYCFVKVLKIISRSNGAQRNLFKNVIPEY</sequence>
<keyword evidence="1" id="KW-0812">Transmembrane</keyword>
<name>A0A3M7RE13_BRAPC</name>
<keyword evidence="3" id="KW-1185">Reference proteome</keyword>
<protein>
    <submittedName>
        <fullName evidence="2">Uncharacterized protein</fullName>
    </submittedName>
</protein>
<reference evidence="2 3" key="1">
    <citation type="journal article" date="2018" name="Sci. Rep.">
        <title>Genomic signatures of local adaptation to the degree of environmental predictability in rotifers.</title>
        <authorList>
            <person name="Franch-Gras L."/>
            <person name="Hahn C."/>
            <person name="Garcia-Roger E.M."/>
            <person name="Carmona M.J."/>
            <person name="Serra M."/>
            <person name="Gomez A."/>
        </authorList>
    </citation>
    <scope>NUCLEOTIDE SEQUENCE [LARGE SCALE GENOMIC DNA]</scope>
    <source>
        <strain evidence="2">HYR1</strain>
    </source>
</reference>
<dbReference type="EMBL" id="REGN01003621">
    <property type="protein sequence ID" value="RNA21711.1"/>
    <property type="molecule type" value="Genomic_DNA"/>
</dbReference>
<dbReference type="AlphaFoldDB" id="A0A3M7RE13"/>
<dbReference type="Proteomes" id="UP000276133">
    <property type="component" value="Unassembled WGS sequence"/>
</dbReference>
<feature type="transmembrane region" description="Helical" evidence="1">
    <location>
        <begin position="112"/>
        <end position="136"/>
    </location>
</feature>